<dbReference type="AlphaFoldDB" id="A0ABC8LUF4"/>
<protein>
    <submittedName>
        <fullName evidence="1">Uncharacterized protein</fullName>
    </submittedName>
</protein>
<sequence>MVSVLACIGLAVMCVTGRGAKK</sequence>
<gene>
    <name evidence="1" type="ORF">ERUC_LOCUS39597</name>
</gene>
<reference evidence="1 2" key="1">
    <citation type="submission" date="2022-03" db="EMBL/GenBank/DDBJ databases">
        <authorList>
            <person name="Macdonald S."/>
            <person name="Ahmed S."/>
            <person name="Newling K."/>
        </authorList>
    </citation>
    <scope>NUCLEOTIDE SEQUENCE [LARGE SCALE GENOMIC DNA]</scope>
</reference>
<name>A0ABC8LUF4_ERUVS</name>
<organism evidence="1 2">
    <name type="scientific">Eruca vesicaria subsp. sativa</name>
    <name type="common">Garden rocket</name>
    <name type="synonym">Eruca sativa</name>
    <dbReference type="NCBI Taxonomy" id="29727"/>
    <lineage>
        <taxon>Eukaryota</taxon>
        <taxon>Viridiplantae</taxon>
        <taxon>Streptophyta</taxon>
        <taxon>Embryophyta</taxon>
        <taxon>Tracheophyta</taxon>
        <taxon>Spermatophyta</taxon>
        <taxon>Magnoliopsida</taxon>
        <taxon>eudicotyledons</taxon>
        <taxon>Gunneridae</taxon>
        <taxon>Pentapetalae</taxon>
        <taxon>rosids</taxon>
        <taxon>malvids</taxon>
        <taxon>Brassicales</taxon>
        <taxon>Brassicaceae</taxon>
        <taxon>Brassiceae</taxon>
        <taxon>Eruca</taxon>
    </lineage>
</organism>
<dbReference type="Proteomes" id="UP001642260">
    <property type="component" value="Unassembled WGS sequence"/>
</dbReference>
<accession>A0ABC8LUF4</accession>
<comment type="caution">
    <text evidence="1">The sequence shown here is derived from an EMBL/GenBank/DDBJ whole genome shotgun (WGS) entry which is preliminary data.</text>
</comment>
<proteinExistence type="predicted"/>
<dbReference type="EMBL" id="CAKOAT010738487">
    <property type="protein sequence ID" value="CAH8387114.1"/>
    <property type="molecule type" value="Genomic_DNA"/>
</dbReference>
<evidence type="ECO:0000313" key="1">
    <source>
        <dbReference type="EMBL" id="CAH8387114.1"/>
    </source>
</evidence>
<evidence type="ECO:0000313" key="2">
    <source>
        <dbReference type="Proteomes" id="UP001642260"/>
    </source>
</evidence>
<keyword evidence="2" id="KW-1185">Reference proteome</keyword>